<organism evidence="2 3">
    <name type="scientific">Sphingomonas faeni</name>
    <dbReference type="NCBI Taxonomy" id="185950"/>
    <lineage>
        <taxon>Bacteria</taxon>
        <taxon>Pseudomonadati</taxon>
        <taxon>Pseudomonadota</taxon>
        <taxon>Alphaproteobacteria</taxon>
        <taxon>Sphingomonadales</taxon>
        <taxon>Sphingomonadaceae</taxon>
        <taxon>Sphingomonas</taxon>
    </lineage>
</organism>
<dbReference type="GeneID" id="91007305"/>
<evidence type="ECO:0000256" key="1">
    <source>
        <dbReference type="SAM" id="Phobius"/>
    </source>
</evidence>
<dbReference type="AlphaFoldDB" id="A0A2T5TZK9"/>
<comment type="caution">
    <text evidence="2">The sequence shown here is derived from an EMBL/GenBank/DDBJ whole genome shotgun (WGS) entry which is preliminary data.</text>
</comment>
<keyword evidence="1" id="KW-0472">Membrane</keyword>
<keyword evidence="1" id="KW-0812">Transmembrane</keyword>
<sequence length="117" mass="12428">MKDLLHDFGTWLLAFVISLVPAGLGSVVSLLVETGLTWGQRIAQVWVGIVVSYFVTNAANAMFGMHPFVSQAIGFLVAMVAFKGAPGFIAGCSAVLAELPGKLSERLLALIPRKDPK</sequence>
<dbReference type="OrthoDB" id="7474595at2"/>
<evidence type="ECO:0000313" key="2">
    <source>
        <dbReference type="EMBL" id="PTW44693.1"/>
    </source>
</evidence>
<protein>
    <recommendedName>
        <fullName evidence="4">Holin</fullName>
    </recommendedName>
</protein>
<feature type="transmembrane region" description="Helical" evidence="1">
    <location>
        <begin position="72"/>
        <end position="97"/>
    </location>
</feature>
<dbReference type="RefSeq" id="WP_056063737.1">
    <property type="nucleotide sequence ID" value="NZ_JANBVH010000055.1"/>
</dbReference>
<gene>
    <name evidence="2" type="ORF">C8J25_109123</name>
</gene>
<keyword evidence="1" id="KW-1133">Transmembrane helix</keyword>
<accession>A0A2T5TZK9</accession>
<proteinExistence type="predicted"/>
<dbReference type="Proteomes" id="UP000244013">
    <property type="component" value="Unassembled WGS sequence"/>
</dbReference>
<reference evidence="2 3" key="1">
    <citation type="submission" date="2018-04" db="EMBL/GenBank/DDBJ databases">
        <title>Genomic Encyclopedia of Type Strains, Phase III (KMG-III): the genomes of soil and plant-associated and newly described type strains.</title>
        <authorList>
            <person name="Whitman W."/>
        </authorList>
    </citation>
    <scope>NUCLEOTIDE SEQUENCE [LARGE SCALE GENOMIC DNA]</scope>
    <source>
        <strain evidence="2 3">MA-olki</strain>
    </source>
</reference>
<feature type="transmembrane region" description="Helical" evidence="1">
    <location>
        <begin position="12"/>
        <end position="32"/>
    </location>
</feature>
<evidence type="ECO:0000313" key="3">
    <source>
        <dbReference type="Proteomes" id="UP000244013"/>
    </source>
</evidence>
<evidence type="ECO:0008006" key="4">
    <source>
        <dbReference type="Google" id="ProtNLM"/>
    </source>
</evidence>
<name>A0A2T5TZK9_9SPHN</name>
<feature type="transmembrane region" description="Helical" evidence="1">
    <location>
        <begin position="44"/>
        <end position="66"/>
    </location>
</feature>
<dbReference type="EMBL" id="QAYE01000009">
    <property type="protein sequence ID" value="PTW44693.1"/>
    <property type="molecule type" value="Genomic_DNA"/>
</dbReference>